<evidence type="ECO:0000256" key="2">
    <source>
        <dbReference type="ARBA" id="ARBA00034233"/>
    </source>
</evidence>
<accession>A0A8J3DL74</accession>
<dbReference type="AlphaFoldDB" id="A0A8J3DL74"/>
<evidence type="ECO:0000256" key="6">
    <source>
        <dbReference type="ARBA" id="ARBA00034316"/>
    </source>
</evidence>
<comment type="catalytic activity">
    <reaction evidence="3">
        <text>3',3',3'-c-tri-AMP + H2O = A[3'-5']pA[3'-5']pAp[3'] + H(+)</text>
        <dbReference type="Rhea" id="RHEA:72859"/>
        <dbReference type="ChEBI" id="CHEBI:15377"/>
        <dbReference type="ChEBI" id="CHEBI:15378"/>
        <dbReference type="ChEBI" id="CHEBI:192523"/>
        <dbReference type="ChEBI" id="CHEBI:192530"/>
    </reaction>
    <physiologicalReaction direction="left-to-right" evidence="3">
        <dbReference type="Rhea" id="RHEA:72860"/>
    </physiologicalReaction>
</comment>
<dbReference type="NCBIfam" id="TIGR01555">
    <property type="entry name" value="phge_rel_HI1409"/>
    <property type="match status" value="1"/>
</dbReference>
<evidence type="ECO:0000256" key="9">
    <source>
        <dbReference type="SAM" id="MobiDB-lite"/>
    </source>
</evidence>
<evidence type="ECO:0000256" key="1">
    <source>
        <dbReference type="ARBA" id="ARBA00022801"/>
    </source>
</evidence>
<evidence type="ECO:0000256" key="3">
    <source>
        <dbReference type="ARBA" id="ARBA00034240"/>
    </source>
</evidence>
<comment type="catalytic activity">
    <reaction evidence="2">
        <text>3',3',3'-cAAG + H2O = G[3'-5']pA[3'-5']pAp[3'] + H(+)</text>
        <dbReference type="Rhea" id="RHEA:72863"/>
        <dbReference type="ChEBI" id="CHEBI:15377"/>
        <dbReference type="ChEBI" id="CHEBI:15378"/>
        <dbReference type="ChEBI" id="CHEBI:143810"/>
        <dbReference type="ChEBI" id="CHEBI:192532"/>
    </reaction>
    <physiologicalReaction direction="left-to-right" evidence="2">
        <dbReference type="Rhea" id="RHEA:72864"/>
    </physiologicalReaction>
</comment>
<comment type="caution">
    <text evidence="12">The sequence shown here is derived from an EMBL/GenBank/DDBJ whole genome shotgun (WGS) entry which is preliminary data.</text>
</comment>
<dbReference type="InterPro" id="IPR024459">
    <property type="entry name" value="Acb1-like_N"/>
</dbReference>
<keyword evidence="1" id="KW-0378">Hydrolase</keyword>
<feature type="region of interest" description="Disordered" evidence="9">
    <location>
        <begin position="441"/>
        <end position="465"/>
    </location>
</feature>
<gene>
    <name evidence="12" type="ORF">GCM10010136_32010</name>
</gene>
<keyword evidence="13" id="KW-1185">Reference proteome</keyword>
<dbReference type="GO" id="GO:0016787">
    <property type="term" value="F:hydrolase activity"/>
    <property type="evidence" value="ECO:0007669"/>
    <property type="project" value="UniProtKB-KW"/>
</dbReference>
<dbReference type="Proteomes" id="UP000641137">
    <property type="component" value="Unassembled WGS sequence"/>
</dbReference>
<evidence type="ECO:0000259" key="11">
    <source>
        <dbReference type="Pfam" id="PF23474"/>
    </source>
</evidence>
<protein>
    <recommendedName>
        <fullName evidence="7">Anti-CBASS protein Acb1</fullName>
    </recommendedName>
</protein>
<name>A0A8J3DL74_9HYPH</name>
<comment type="catalytic activity">
    <reaction evidence="8">
        <text>3',3'-cUAMP + H2O = U[3'-5']pAp[3'] + H(+)</text>
        <dbReference type="Rhea" id="RHEA:72835"/>
        <dbReference type="ChEBI" id="CHEBI:15377"/>
        <dbReference type="ChEBI" id="CHEBI:15378"/>
        <dbReference type="ChEBI" id="CHEBI:143809"/>
        <dbReference type="ChEBI" id="CHEBI:192498"/>
    </reaction>
    <physiologicalReaction direction="left-to-right" evidence="8">
        <dbReference type="Rhea" id="RHEA:72836"/>
    </physiologicalReaction>
</comment>
<comment type="catalytic activity">
    <reaction evidence="5">
        <text>3',3'-cGAMP + H2O = G[3'-5']pAp[3'] + H(+)</text>
        <dbReference type="Rhea" id="RHEA:72831"/>
        <dbReference type="ChEBI" id="CHEBI:15377"/>
        <dbReference type="ChEBI" id="CHEBI:15378"/>
        <dbReference type="ChEBI" id="CHEBI:71501"/>
        <dbReference type="ChEBI" id="CHEBI:192497"/>
    </reaction>
    <physiologicalReaction direction="left-to-right" evidence="5">
        <dbReference type="Rhea" id="RHEA:72832"/>
    </physiologicalReaction>
</comment>
<comment type="similarity">
    <text evidence="6">Belongs to the anti-CBASS protein Acb1 family.</text>
</comment>
<evidence type="ECO:0000259" key="10">
    <source>
        <dbReference type="Pfam" id="PF06381"/>
    </source>
</evidence>
<feature type="domain" description="Anti-CBASS protein Acb1-like C-terminal" evidence="11">
    <location>
        <begin position="480"/>
        <end position="617"/>
    </location>
</feature>
<dbReference type="RefSeq" id="WP_189492501.1">
    <property type="nucleotide sequence ID" value="NZ_BMZO01000011.1"/>
</dbReference>
<organism evidence="12 13">
    <name type="scientific">Limoniibacter endophyticus</name>
    <dbReference type="NCBI Taxonomy" id="1565040"/>
    <lineage>
        <taxon>Bacteria</taxon>
        <taxon>Pseudomonadati</taxon>
        <taxon>Pseudomonadota</taxon>
        <taxon>Alphaproteobacteria</taxon>
        <taxon>Hyphomicrobiales</taxon>
        <taxon>Bartonellaceae</taxon>
        <taxon>Limoniibacter</taxon>
    </lineage>
</organism>
<evidence type="ECO:0000256" key="7">
    <source>
        <dbReference type="ARBA" id="ARBA00034343"/>
    </source>
</evidence>
<evidence type="ECO:0000313" key="12">
    <source>
        <dbReference type="EMBL" id="GHC79458.1"/>
    </source>
</evidence>
<evidence type="ECO:0000256" key="4">
    <source>
        <dbReference type="ARBA" id="ARBA00034244"/>
    </source>
</evidence>
<reference evidence="12" key="2">
    <citation type="submission" date="2020-09" db="EMBL/GenBank/DDBJ databases">
        <authorList>
            <person name="Sun Q."/>
            <person name="Kim S."/>
        </authorList>
    </citation>
    <scope>NUCLEOTIDE SEQUENCE</scope>
    <source>
        <strain evidence="12">KCTC 42097</strain>
    </source>
</reference>
<evidence type="ECO:0000256" key="8">
    <source>
        <dbReference type="ARBA" id="ARBA00048123"/>
    </source>
</evidence>
<dbReference type="EMBL" id="BMZO01000011">
    <property type="protein sequence ID" value="GHC79458.1"/>
    <property type="molecule type" value="Genomic_DNA"/>
</dbReference>
<reference evidence="12" key="1">
    <citation type="journal article" date="2014" name="Int. J. Syst. Evol. Microbiol.">
        <title>Complete genome sequence of Corynebacterium casei LMG S-19264T (=DSM 44701T), isolated from a smear-ripened cheese.</title>
        <authorList>
            <consortium name="US DOE Joint Genome Institute (JGI-PGF)"/>
            <person name="Walter F."/>
            <person name="Albersmeier A."/>
            <person name="Kalinowski J."/>
            <person name="Ruckert C."/>
        </authorList>
    </citation>
    <scope>NUCLEOTIDE SEQUENCE</scope>
    <source>
        <strain evidence="12">KCTC 42097</strain>
    </source>
</reference>
<proteinExistence type="inferred from homology"/>
<dbReference type="Pfam" id="PF06381">
    <property type="entry name" value="Phage_portal_3"/>
    <property type="match status" value="1"/>
</dbReference>
<evidence type="ECO:0000313" key="13">
    <source>
        <dbReference type="Proteomes" id="UP000641137"/>
    </source>
</evidence>
<comment type="catalytic activity">
    <reaction evidence="4">
        <text>3',3',3'-cAAG + H2O = A[3'-5']pG[3'-5']pAp[3'] + H(+)</text>
        <dbReference type="Rhea" id="RHEA:72867"/>
        <dbReference type="ChEBI" id="CHEBI:15377"/>
        <dbReference type="ChEBI" id="CHEBI:15378"/>
        <dbReference type="ChEBI" id="CHEBI:143810"/>
        <dbReference type="ChEBI" id="CHEBI:192533"/>
    </reaction>
    <physiologicalReaction direction="left-to-right" evidence="4">
        <dbReference type="Rhea" id="RHEA:72868"/>
    </physiologicalReaction>
</comment>
<dbReference type="Pfam" id="PF23474">
    <property type="entry name" value="Acb1"/>
    <property type="match status" value="1"/>
</dbReference>
<dbReference type="InterPro" id="IPR056175">
    <property type="entry name" value="Acb1-like_C"/>
</dbReference>
<dbReference type="InterPro" id="IPR006445">
    <property type="entry name" value="Phage-assoc_HI1409"/>
</dbReference>
<feature type="domain" description="Anti-CBASS protein Acb1-like N-terminal" evidence="10">
    <location>
        <begin position="49"/>
        <end position="397"/>
    </location>
</feature>
<evidence type="ECO:0000256" key="5">
    <source>
        <dbReference type="ARBA" id="ARBA00034283"/>
    </source>
</evidence>
<sequence>MSAPVIYGPDGGVLRRVGDGLANAMAGLGTERDKAASVYYADPLHDERQLVAAYRGSWLPRKIVDIPALDSCRAWRAWQAGKEQIEKIEAEEKRLGIQSKVLKARKKARLFGGAALYFDLGDDASQPVNLEKVKQRGIRFVTVLSARQLQPGEIETDPLQPEHGRPKDYVVVSGNRAATRIHPSRLVIFYGNEMPDEDFTNGASFAWGDSVLTSVFEAVKQADATNANIASLIFEANVDVVTMEGLMAYVGTPDGERKVTERYRLAATAKGINRMLILDGKETYERKSASFASLPDLMDRFFQNVSGAADIPMTRLFGQSPGGLNASGESDLKNYYDRIASSQSLEMQPAMFNLDEAIIRSALGQRDAEIYYTWSPLWQMSEKEKAEIFKNKADAARSIAGTGGLSPALMPIEALSDGLVNAIVEDASLPGLDKAIDEYGSLSKQSKEDEDSEDAAAAITPTPANGDQQLRLAANDAAPRTLYVRRDVLNRDEIVRWAKEQGFTDIVPDLHVTIAYSREAVDWFKMGESWSPRLEISAGGPRQVEALGREGEYKALLITANELVWRHKAMIEAGASWDWPDYQPHISIQIGGDIDLSTVKPYQGRIILGPEIFEDLRD</sequence>